<evidence type="ECO:0000313" key="2">
    <source>
        <dbReference type="Proteomes" id="UP000708208"/>
    </source>
</evidence>
<reference evidence="1" key="1">
    <citation type="submission" date="2021-06" db="EMBL/GenBank/DDBJ databases">
        <authorList>
            <person name="Hodson N. C."/>
            <person name="Mongue J. A."/>
            <person name="Jaron S. K."/>
        </authorList>
    </citation>
    <scope>NUCLEOTIDE SEQUENCE</scope>
</reference>
<accession>A0A8J2KCD6</accession>
<name>A0A8J2KCD6_9HEXA</name>
<dbReference type="OrthoDB" id="10028922at2759"/>
<dbReference type="AlphaFoldDB" id="A0A8J2KCD6"/>
<keyword evidence="2" id="KW-1185">Reference proteome</keyword>
<dbReference type="PANTHER" id="PTHR33053:SF24">
    <property type="entry name" value="TRANSPOSASE DOMAIN-CONTAINING PROTEIN"/>
    <property type="match status" value="1"/>
</dbReference>
<evidence type="ECO:0000313" key="1">
    <source>
        <dbReference type="EMBL" id="CAG7723339.1"/>
    </source>
</evidence>
<sequence>MYPNFKSYSERHTRRKKSLEVRNQLVALNQETNINIGINVRSKCLQHPVLHPASTSNQSVGNIVTNSSANNSNFASSLVPPELLPLGYNCESSSDDDFYNAESFKEFLSSWVLRHKIPMVAVSEILKHLRLYPGFENLPNDCRTVMKTPRSTDIQIIAPGQYCSFGLKPQLLQLLQSSSLEERNVLRKGIQLQFKIDGIPLFKSSSQQFWPILGYVKAFTYPVFVIGLYSGKAKPENIRQYLEPFVMELKDLMESGLLFQDFQFKILINCFTCDAPARAYILSTKGHAGYKCCTKCEIPGEYKDHSVALCGTGYTPRTDASFRNRADEDHHTGITPLVDLNVFMKLAMSSLSVPFGVVHFLDTNEVEVMPMNFKMQQQPVKSLWSNHPIRVFYEYGTFEEATSHVEYFENHSDFSEAETNQDILPTFKSRSG</sequence>
<protein>
    <recommendedName>
        <fullName evidence="3">Transposase</fullName>
    </recommendedName>
</protein>
<evidence type="ECO:0008006" key="3">
    <source>
        <dbReference type="Google" id="ProtNLM"/>
    </source>
</evidence>
<dbReference type="PANTHER" id="PTHR33053">
    <property type="entry name" value="PROTEIN, PUTATIVE-RELATED"/>
    <property type="match status" value="1"/>
</dbReference>
<proteinExistence type="predicted"/>
<organism evidence="1 2">
    <name type="scientific">Allacma fusca</name>
    <dbReference type="NCBI Taxonomy" id="39272"/>
    <lineage>
        <taxon>Eukaryota</taxon>
        <taxon>Metazoa</taxon>
        <taxon>Ecdysozoa</taxon>
        <taxon>Arthropoda</taxon>
        <taxon>Hexapoda</taxon>
        <taxon>Collembola</taxon>
        <taxon>Symphypleona</taxon>
        <taxon>Sminthuridae</taxon>
        <taxon>Allacma</taxon>
    </lineage>
</organism>
<dbReference type="EMBL" id="CAJVCH010098107">
    <property type="protein sequence ID" value="CAG7723339.1"/>
    <property type="molecule type" value="Genomic_DNA"/>
</dbReference>
<dbReference type="Proteomes" id="UP000708208">
    <property type="component" value="Unassembled WGS sequence"/>
</dbReference>
<comment type="caution">
    <text evidence="1">The sequence shown here is derived from an EMBL/GenBank/DDBJ whole genome shotgun (WGS) entry which is preliminary data.</text>
</comment>
<gene>
    <name evidence="1" type="ORF">AFUS01_LOCUS12433</name>
</gene>